<dbReference type="Pfam" id="PF01063">
    <property type="entry name" value="Aminotran_4"/>
    <property type="match status" value="1"/>
</dbReference>
<dbReference type="InterPro" id="IPR043132">
    <property type="entry name" value="BCAT-like_C"/>
</dbReference>
<dbReference type="Gene3D" id="3.20.10.10">
    <property type="entry name" value="D-amino Acid Aminotransferase, subunit A, domain 2"/>
    <property type="match status" value="1"/>
</dbReference>
<organism evidence="4 5">
    <name type="scientific">Cytobacillus purgationiresistens</name>
    <dbReference type="NCBI Taxonomy" id="863449"/>
    <lineage>
        <taxon>Bacteria</taxon>
        <taxon>Bacillati</taxon>
        <taxon>Bacillota</taxon>
        <taxon>Bacilli</taxon>
        <taxon>Bacillales</taxon>
        <taxon>Bacillaceae</taxon>
        <taxon>Cytobacillus</taxon>
    </lineage>
</organism>
<evidence type="ECO:0000256" key="1">
    <source>
        <dbReference type="ARBA" id="ARBA00001933"/>
    </source>
</evidence>
<keyword evidence="3" id="KW-0663">Pyridoxal phosphate</keyword>
<dbReference type="EC" id="4.1.3.38" evidence="4"/>
<evidence type="ECO:0000256" key="2">
    <source>
        <dbReference type="ARBA" id="ARBA00009320"/>
    </source>
</evidence>
<dbReference type="Gene3D" id="3.30.470.10">
    <property type="match status" value="1"/>
</dbReference>
<comment type="caution">
    <text evidence="4">The sequence shown here is derived from an EMBL/GenBank/DDBJ whole genome shotgun (WGS) entry which is preliminary data.</text>
</comment>
<dbReference type="EMBL" id="JAUSUB010000033">
    <property type="protein sequence ID" value="MDQ0273074.1"/>
    <property type="molecule type" value="Genomic_DNA"/>
</dbReference>
<dbReference type="InterPro" id="IPR043131">
    <property type="entry name" value="BCAT-like_N"/>
</dbReference>
<dbReference type="Proteomes" id="UP001238088">
    <property type="component" value="Unassembled WGS sequence"/>
</dbReference>
<comment type="similarity">
    <text evidence="2">Belongs to the class-IV pyridoxal-phosphate-dependent aminotransferase family.</text>
</comment>
<dbReference type="PANTHER" id="PTHR42743">
    <property type="entry name" value="AMINO-ACID AMINOTRANSFERASE"/>
    <property type="match status" value="1"/>
</dbReference>
<protein>
    <submittedName>
        <fullName evidence="4">4-amino-4-deoxychorismate lyase</fullName>
        <ecNumber evidence="4">4.1.3.38</ecNumber>
    </submittedName>
</protein>
<dbReference type="InterPro" id="IPR001544">
    <property type="entry name" value="Aminotrans_IV"/>
</dbReference>
<comment type="cofactor">
    <cofactor evidence="1">
        <name>pyridoxal 5'-phosphate</name>
        <dbReference type="ChEBI" id="CHEBI:597326"/>
    </cofactor>
</comment>
<dbReference type="PANTHER" id="PTHR42743:SF11">
    <property type="entry name" value="AMINODEOXYCHORISMATE LYASE"/>
    <property type="match status" value="1"/>
</dbReference>
<proteinExistence type="inferred from homology"/>
<dbReference type="NCBIfam" id="NF005800">
    <property type="entry name" value="PRK07650.1"/>
    <property type="match status" value="1"/>
</dbReference>
<evidence type="ECO:0000313" key="5">
    <source>
        <dbReference type="Proteomes" id="UP001238088"/>
    </source>
</evidence>
<gene>
    <name evidence="4" type="ORF">J2S17_004992</name>
</gene>
<accession>A0ABU0AP62</accession>
<dbReference type="InterPro" id="IPR050571">
    <property type="entry name" value="Class-IV_PLP-Dep_Aminotrnsfr"/>
</dbReference>
<keyword evidence="5" id="KW-1185">Reference proteome</keyword>
<evidence type="ECO:0000313" key="4">
    <source>
        <dbReference type="EMBL" id="MDQ0273074.1"/>
    </source>
</evidence>
<keyword evidence="4" id="KW-0456">Lyase</keyword>
<dbReference type="SUPFAM" id="SSF56752">
    <property type="entry name" value="D-aminoacid aminotransferase-like PLP-dependent enzymes"/>
    <property type="match status" value="1"/>
</dbReference>
<dbReference type="RefSeq" id="WP_307478710.1">
    <property type="nucleotide sequence ID" value="NZ_JAUSUB010000033.1"/>
</dbReference>
<dbReference type="InterPro" id="IPR036038">
    <property type="entry name" value="Aminotransferase-like"/>
</dbReference>
<evidence type="ECO:0000256" key="3">
    <source>
        <dbReference type="ARBA" id="ARBA00022898"/>
    </source>
</evidence>
<dbReference type="GO" id="GO:0008696">
    <property type="term" value="F:4-amino-4-deoxychorismate lyase activity"/>
    <property type="evidence" value="ECO:0007669"/>
    <property type="project" value="UniProtKB-EC"/>
</dbReference>
<reference evidence="4 5" key="1">
    <citation type="submission" date="2023-07" db="EMBL/GenBank/DDBJ databases">
        <title>Genomic Encyclopedia of Type Strains, Phase IV (KMG-IV): sequencing the most valuable type-strain genomes for metagenomic binning, comparative biology and taxonomic classification.</title>
        <authorList>
            <person name="Goeker M."/>
        </authorList>
    </citation>
    <scope>NUCLEOTIDE SEQUENCE [LARGE SCALE GENOMIC DNA]</scope>
    <source>
        <strain evidence="4 5">DSM 23494</strain>
    </source>
</reference>
<name>A0ABU0AP62_9BACI</name>
<sequence length="290" mass="32982">MYISLNGKIVHKDEAMISPFDHGFLYGLGLFETFRVYEGHPFLLDDHLARLNRGMEALNIYGCFTRVEVKALLERLLDNNQYQNARIRMNVSAGIGEVGLKTTPYLSPNVMIFSSELQREVTKNEKKAVVLELPRNTPEGKERLKSHHFLNNILAKREIGNHPDIEGVFLTADGYLAEGVSSNLFWLAGGTLFTPAISTGILDGITRQFIIHVAGEIGWRVEEGHYTLQQALNAEEVFVTNSVQEICALTDFAGKRFPGYQGEYVNELHRLYQQYRRTLWSRTEVQEESL</sequence>